<evidence type="ECO:0000313" key="2">
    <source>
        <dbReference type="EMBL" id="TXK00651.1"/>
    </source>
</evidence>
<protein>
    <submittedName>
        <fullName evidence="1">Uncharacterized protein</fullName>
    </submittedName>
</protein>
<dbReference type="RefSeq" id="WP_119641778.1">
    <property type="nucleotide sequence ID" value="NZ_QXFJ01000030.1"/>
</dbReference>
<dbReference type="Proteomes" id="UP000321528">
    <property type="component" value="Unassembled WGS sequence"/>
</dbReference>
<reference evidence="1 3" key="1">
    <citation type="submission" date="2018-08" db="EMBL/GenBank/DDBJ databases">
        <title>Proposal of Muricauda 72 sp.nov. and Muricauda NH166 sp.nov., isolated from seawater.</title>
        <authorList>
            <person name="Cheng H."/>
            <person name="Wu Y.-H."/>
            <person name="Guo L.-L."/>
            <person name="Xu X.-W."/>
        </authorList>
    </citation>
    <scope>NUCLEOTIDE SEQUENCE [LARGE SCALE GENOMIC DNA]</scope>
    <source>
        <strain evidence="1 3">NH166</strain>
    </source>
</reference>
<proteinExistence type="predicted"/>
<name>A0A418N516_9FLAO</name>
<dbReference type="AlphaFoldDB" id="A0A418N516"/>
<evidence type="ECO:0000313" key="1">
    <source>
        <dbReference type="EMBL" id="RIV68942.1"/>
    </source>
</evidence>
<dbReference type="EMBL" id="VNWL01000029">
    <property type="protein sequence ID" value="TXK00651.1"/>
    <property type="molecule type" value="Genomic_DNA"/>
</dbReference>
<dbReference type="Proteomes" id="UP000284189">
    <property type="component" value="Unassembled WGS sequence"/>
</dbReference>
<comment type="caution">
    <text evidence="1">The sequence shown here is derived from an EMBL/GenBank/DDBJ whole genome shotgun (WGS) entry which is preliminary data.</text>
</comment>
<sequence length="564" mass="66788">MRFVLSEYITLLKEDGELDTLIVDLLIGMKIIPISIPQKGRQHGVDIAAVGKDPEDHKTKVFLFVVKQGNLNRTNWDGKVNSTRPSLNEIKDVYINSLLEKKYNKLPVKIVVATNGEIVQNVQINWKQYIDSNSNKKRTYDFWGTTRIASMLDTYLDNEKLFPAEYQSLLRKTLAFLDVPDYNLSHFYELLDQILRKDAKQKQKILKKLRLVRLCLNILFKWSQDLKNLKPAVLASERCILLCWDWIFKNGHLEKAYVKQEFYMFYGLKRRIGITFFNKVVQHYQTKHSIYRYSKNYLEYSLNSWEHLGILATIGLAEIQEFRFKYWATKEEESQKFYKSAESVSNALSSFVHSNPPLSYPEYDEHCIEIALALQLLYFTGKKDDACNWIRSMVVAFHNNFVIYKRFPLFRTNFDKLVDIHNGDIDSEIDSSTILIILLEYSVLFEDEELYKEIRSLINDNFPKVNLQIWFCTEDVERFFCAKNYSQGEGTLKHSINIYDEIKEYKKEITEEVDLFIKEDKFEFYTSGFHLIPHISSRHFRGQPFPVFWRLPIKRNFERNDDKE</sequence>
<accession>A0A418N516</accession>
<evidence type="ECO:0000313" key="3">
    <source>
        <dbReference type="Proteomes" id="UP000284189"/>
    </source>
</evidence>
<reference evidence="2 4" key="2">
    <citation type="submission" date="2019-07" db="EMBL/GenBank/DDBJ databases">
        <title>Draft genome of two Muricauda strains isolated from deep sea.</title>
        <authorList>
            <person name="Sun C."/>
        </authorList>
    </citation>
    <scope>NUCLEOTIDE SEQUENCE [LARGE SCALE GENOMIC DNA]</scope>
    <source>
        <strain evidence="2 4">NH166</strain>
    </source>
</reference>
<evidence type="ECO:0000313" key="4">
    <source>
        <dbReference type="Proteomes" id="UP000321528"/>
    </source>
</evidence>
<organism evidence="1 3">
    <name type="scientific">Flagellimonas aequoris</name>
    <dbReference type="NCBI Taxonomy" id="2306997"/>
    <lineage>
        <taxon>Bacteria</taxon>
        <taxon>Pseudomonadati</taxon>
        <taxon>Bacteroidota</taxon>
        <taxon>Flavobacteriia</taxon>
        <taxon>Flavobacteriales</taxon>
        <taxon>Flavobacteriaceae</taxon>
        <taxon>Flagellimonas</taxon>
    </lineage>
</organism>
<dbReference type="EMBL" id="QXFJ01000030">
    <property type="protein sequence ID" value="RIV68942.1"/>
    <property type="molecule type" value="Genomic_DNA"/>
</dbReference>
<keyword evidence="4" id="KW-1185">Reference proteome</keyword>
<gene>
    <name evidence="1" type="ORF">D2U88_17425</name>
    <name evidence="2" type="ORF">FQ019_17220</name>
</gene>
<dbReference type="OrthoDB" id="5540856at2"/>